<evidence type="ECO:0000256" key="1">
    <source>
        <dbReference type="ARBA" id="ARBA00004760"/>
    </source>
</evidence>
<keyword evidence="6" id="KW-0746">Sphingolipid metabolism</keyword>
<dbReference type="PANTHER" id="PTHR13693:SF102">
    <property type="entry name" value="2-AMINO-3-KETOBUTYRATE COENZYME A LIGASE, MITOCHONDRIAL"/>
    <property type="match status" value="1"/>
</dbReference>
<comment type="function">
    <text evidence="10">Involved in de novo bacterial ceramide synthesis. Catalyzes the condensation of L-serine with palmitoyl-CoA (hexadecanoyl-CoA) to produce 3-oxosphinganine. Also capable of using alanine as substrate leading to the formation of 1-deoxysphinganine (1-deoxySa). Contributes to the levels of endogenous sphingolipids in its host.</text>
</comment>
<comment type="similarity">
    <text evidence="3 11">Belongs to the class-II pyridoxal-phosphate-dependent aminotransferase family.</text>
</comment>
<evidence type="ECO:0000256" key="11">
    <source>
        <dbReference type="HAMAP-Rule" id="MF_00985"/>
    </source>
</evidence>
<dbReference type="InterPro" id="IPR015421">
    <property type="entry name" value="PyrdxlP-dep_Trfase_major"/>
</dbReference>
<gene>
    <name evidence="11" type="primary">kbl</name>
    <name evidence="13" type="ORF">ADIS_4486</name>
</gene>
<name>R7ZLP9_9BACT</name>
<comment type="catalytic activity">
    <reaction evidence="9">
        <text>L-serine + hexadecanoyl-CoA + H(+) = 3-oxosphinganine + CO2 + CoA</text>
        <dbReference type="Rhea" id="RHEA:14761"/>
        <dbReference type="ChEBI" id="CHEBI:15378"/>
        <dbReference type="ChEBI" id="CHEBI:16526"/>
        <dbReference type="ChEBI" id="CHEBI:33384"/>
        <dbReference type="ChEBI" id="CHEBI:57287"/>
        <dbReference type="ChEBI" id="CHEBI:57379"/>
        <dbReference type="ChEBI" id="CHEBI:58299"/>
        <dbReference type="EC" id="2.3.1.50"/>
    </reaction>
    <physiologicalReaction direction="left-to-right" evidence="9">
        <dbReference type="Rhea" id="RHEA:14762"/>
    </physiologicalReaction>
</comment>
<dbReference type="InterPro" id="IPR001917">
    <property type="entry name" value="Aminotrans_II_pyridoxalP_BS"/>
</dbReference>
<keyword evidence="7" id="KW-0443">Lipid metabolism</keyword>
<evidence type="ECO:0000313" key="13">
    <source>
        <dbReference type="EMBL" id="EON74997.1"/>
    </source>
</evidence>
<evidence type="ECO:0000256" key="6">
    <source>
        <dbReference type="ARBA" id="ARBA00022919"/>
    </source>
</evidence>
<evidence type="ECO:0000256" key="8">
    <source>
        <dbReference type="ARBA" id="ARBA00023315"/>
    </source>
</evidence>
<keyword evidence="4 11" id="KW-0808">Transferase</keyword>
<dbReference type="PROSITE" id="PS00599">
    <property type="entry name" value="AA_TRANSFER_CLASS_2"/>
    <property type="match status" value="1"/>
</dbReference>
<keyword evidence="14" id="KW-1185">Reference proteome</keyword>
<comment type="catalytic activity">
    <reaction evidence="11">
        <text>glycine + acetyl-CoA = (2S)-2-amino-3-oxobutanoate + CoA</text>
        <dbReference type="Rhea" id="RHEA:20736"/>
        <dbReference type="ChEBI" id="CHEBI:57287"/>
        <dbReference type="ChEBI" id="CHEBI:57288"/>
        <dbReference type="ChEBI" id="CHEBI:57305"/>
        <dbReference type="ChEBI" id="CHEBI:78948"/>
        <dbReference type="EC" id="2.3.1.29"/>
    </reaction>
</comment>
<dbReference type="GO" id="GO:0004758">
    <property type="term" value="F:serine C-palmitoyltransferase activity"/>
    <property type="evidence" value="ECO:0007669"/>
    <property type="project" value="UniProtKB-EC"/>
</dbReference>
<dbReference type="EMBL" id="AQHR01000112">
    <property type="protein sequence ID" value="EON74997.1"/>
    <property type="molecule type" value="Genomic_DNA"/>
</dbReference>
<keyword evidence="8 11" id="KW-0012">Acyltransferase</keyword>
<evidence type="ECO:0000256" key="3">
    <source>
        <dbReference type="ARBA" id="ARBA00008392"/>
    </source>
</evidence>
<evidence type="ECO:0000313" key="14">
    <source>
        <dbReference type="Proteomes" id="UP000013909"/>
    </source>
</evidence>
<keyword evidence="5 11" id="KW-0663">Pyridoxal phosphate</keyword>
<comment type="subunit">
    <text evidence="11">Homodimer.</text>
</comment>
<evidence type="ECO:0000256" key="4">
    <source>
        <dbReference type="ARBA" id="ARBA00022679"/>
    </source>
</evidence>
<dbReference type="InterPro" id="IPR011282">
    <property type="entry name" value="2am3keto_CoA_ligase"/>
</dbReference>
<dbReference type="InterPro" id="IPR050087">
    <property type="entry name" value="AON_synthase_class-II"/>
</dbReference>
<comment type="pathway">
    <text evidence="2">Sphingolipid metabolism.</text>
</comment>
<feature type="modified residue" description="N6-(pyridoxal phosphate)lysine" evidence="11">
    <location>
        <position position="244"/>
    </location>
</feature>
<evidence type="ECO:0000259" key="12">
    <source>
        <dbReference type="Pfam" id="PF00155"/>
    </source>
</evidence>
<dbReference type="NCBIfam" id="TIGR01822">
    <property type="entry name" value="2am3keto_CoA"/>
    <property type="match status" value="1"/>
</dbReference>
<dbReference type="Pfam" id="PF00155">
    <property type="entry name" value="Aminotran_1_2"/>
    <property type="match status" value="1"/>
</dbReference>
<dbReference type="RefSeq" id="WP_010856599.1">
    <property type="nucleotide sequence ID" value="NZ_AQHR01000112.1"/>
</dbReference>
<dbReference type="CDD" id="cd06454">
    <property type="entry name" value="KBL_like"/>
    <property type="match status" value="1"/>
</dbReference>
<feature type="binding site" evidence="11">
    <location>
        <position position="136"/>
    </location>
    <ligand>
        <name>substrate</name>
    </ligand>
</feature>
<dbReference type="InterPro" id="IPR015424">
    <property type="entry name" value="PyrdxlP-dep_Trfase"/>
</dbReference>
<feature type="binding site" evidence="11">
    <location>
        <begin position="274"/>
        <end position="275"/>
    </location>
    <ligand>
        <name>pyridoxal 5'-phosphate</name>
        <dbReference type="ChEBI" id="CHEBI:597326"/>
        <note>ligand shared between dimeric partners</note>
    </ligand>
</feature>
<dbReference type="NCBIfam" id="NF005394">
    <property type="entry name" value="PRK06939.1"/>
    <property type="match status" value="1"/>
</dbReference>
<evidence type="ECO:0000256" key="10">
    <source>
        <dbReference type="ARBA" id="ARBA00055827"/>
    </source>
</evidence>
<dbReference type="InterPro" id="IPR004839">
    <property type="entry name" value="Aminotransferase_I/II_large"/>
</dbReference>
<dbReference type="EC" id="2.3.1.29" evidence="11"/>
<reference evidence="13 14" key="1">
    <citation type="submission" date="2013-02" db="EMBL/GenBank/DDBJ databases">
        <title>A novel strain isolated from Lonar lake, Maharashtra, India.</title>
        <authorList>
            <person name="Singh A."/>
        </authorList>
    </citation>
    <scope>NUCLEOTIDE SEQUENCE [LARGE SCALE GENOMIC DNA]</scope>
    <source>
        <strain evidence="13 14">AK24</strain>
    </source>
</reference>
<dbReference type="GO" id="GO:0008890">
    <property type="term" value="F:glycine C-acetyltransferase activity"/>
    <property type="evidence" value="ECO:0007669"/>
    <property type="project" value="UniProtKB-UniRule"/>
</dbReference>
<dbReference type="InterPro" id="IPR015422">
    <property type="entry name" value="PyrdxlP-dep_Trfase_small"/>
</dbReference>
<proteinExistence type="inferred from homology"/>
<dbReference type="PATRIC" id="fig|1288963.3.peg.4475"/>
<dbReference type="GO" id="GO:0016020">
    <property type="term" value="C:membrane"/>
    <property type="evidence" value="ECO:0007669"/>
    <property type="project" value="GOC"/>
</dbReference>
<dbReference type="UniPathway" id="UPA00046">
    <property type="reaction ID" value="UER00506"/>
</dbReference>
<organism evidence="13 14">
    <name type="scientific">Lunatimonas lonarensis</name>
    <dbReference type="NCBI Taxonomy" id="1232681"/>
    <lineage>
        <taxon>Bacteria</taxon>
        <taxon>Pseudomonadati</taxon>
        <taxon>Bacteroidota</taxon>
        <taxon>Cytophagia</taxon>
        <taxon>Cytophagales</taxon>
        <taxon>Cyclobacteriaceae</taxon>
    </lineage>
</organism>
<protein>
    <recommendedName>
        <fullName evidence="11">2-amino-3-ketobutyrate coenzyme A ligase</fullName>
        <shortName evidence="11">AKB ligase</shortName>
        <ecNumber evidence="11">2.3.1.29</ecNumber>
    </recommendedName>
    <alternativeName>
        <fullName evidence="11">Glycine acetyltransferase</fullName>
    </alternativeName>
</protein>
<dbReference type="FunFam" id="3.40.640.10:FF:000006">
    <property type="entry name" value="5-aminolevulinate synthase, mitochondrial"/>
    <property type="match status" value="1"/>
</dbReference>
<dbReference type="PANTHER" id="PTHR13693">
    <property type="entry name" value="CLASS II AMINOTRANSFERASE/8-AMINO-7-OXONONANOATE SYNTHASE"/>
    <property type="match status" value="1"/>
</dbReference>
<accession>R7ZLP9</accession>
<keyword evidence="13" id="KW-0436">Ligase</keyword>
<dbReference type="HAMAP" id="MF_00985">
    <property type="entry name" value="2am3keto_CoA_ligase"/>
    <property type="match status" value="1"/>
</dbReference>
<evidence type="ECO:0000256" key="2">
    <source>
        <dbReference type="ARBA" id="ARBA00004991"/>
    </source>
</evidence>
<dbReference type="Gene3D" id="3.40.640.10">
    <property type="entry name" value="Type I PLP-dependent aspartate aminotransferase-like (Major domain)"/>
    <property type="match status" value="1"/>
</dbReference>
<dbReference type="GO" id="GO:0030170">
    <property type="term" value="F:pyridoxal phosphate binding"/>
    <property type="evidence" value="ECO:0007669"/>
    <property type="project" value="UniProtKB-UniRule"/>
</dbReference>
<comment type="function">
    <text evidence="11">Catalyzes the cleavage of 2-amino-3-ketobutyrate to glycine and acetyl-CoA.</text>
</comment>
<comment type="caution">
    <text evidence="13">The sequence shown here is derived from an EMBL/GenBank/DDBJ whole genome shotgun (WGS) entry which is preliminary data.</text>
</comment>
<dbReference type="STRING" id="1232681.ADIS_4486"/>
<dbReference type="AlphaFoldDB" id="R7ZLP9"/>
<evidence type="ECO:0000256" key="5">
    <source>
        <dbReference type="ARBA" id="ARBA00022898"/>
    </source>
</evidence>
<dbReference type="GO" id="GO:0016874">
    <property type="term" value="F:ligase activity"/>
    <property type="evidence" value="ECO:0007669"/>
    <property type="project" value="UniProtKB-KW"/>
</dbReference>
<feature type="binding site" description="in other chain" evidence="11">
    <location>
        <position position="185"/>
    </location>
    <ligand>
        <name>pyridoxal 5'-phosphate</name>
        <dbReference type="ChEBI" id="CHEBI:597326"/>
        <note>ligand shared between dimeric partners</note>
    </ligand>
</feature>
<feature type="binding site" evidence="11">
    <location>
        <position position="368"/>
    </location>
    <ligand>
        <name>substrate</name>
    </ligand>
</feature>
<dbReference type="SUPFAM" id="SSF53383">
    <property type="entry name" value="PLP-dependent transferases"/>
    <property type="match status" value="1"/>
</dbReference>
<comment type="caution">
    <text evidence="11">Lacks conserved residue(s) required for the propagation of feature annotation.</text>
</comment>
<comment type="cofactor">
    <cofactor evidence="11">
        <name>pyridoxal 5'-phosphate</name>
        <dbReference type="ChEBI" id="CHEBI:597326"/>
    </cofactor>
    <text evidence="11">Binds 1 pyridoxal phosphate per subunit.</text>
</comment>
<comment type="pathway">
    <text evidence="1">Lipid metabolism; sphingolipid metabolism.</text>
</comment>
<evidence type="ECO:0000256" key="7">
    <source>
        <dbReference type="ARBA" id="ARBA00023098"/>
    </source>
</evidence>
<evidence type="ECO:0000256" key="9">
    <source>
        <dbReference type="ARBA" id="ARBA00047854"/>
    </source>
</evidence>
<feature type="domain" description="Aminotransferase class I/classII large" evidence="12">
    <location>
        <begin position="43"/>
        <end position="384"/>
    </location>
</feature>
<dbReference type="Gene3D" id="3.90.1150.10">
    <property type="entry name" value="Aspartate Aminotransferase, domain 1"/>
    <property type="match status" value="1"/>
</dbReference>
<dbReference type="Proteomes" id="UP000013909">
    <property type="component" value="Unassembled WGS sequence"/>
</dbReference>
<dbReference type="OrthoDB" id="9807157at2"/>
<comment type="pathway">
    <text evidence="11">Amino-acid degradation; L-threonine degradation via oxydo-reductase pathway; glycine from L-threonine: step 2/2.</text>
</comment>
<feature type="binding site" description="in other chain" evidence="11">
    <location>
        <begin position="241"/>
        <end position="244"/>
    </location>
    <ligand>
        <name>pyridoxal 5'-phosphate</name>
        <dbReference type="ChEBI" id="CHEBI:597326"/>
        <note>ligand shared between dimeric partners</note>
    </ligand>
</feature>
<dbReference type="GO" id="GO:0030148">
    <property type="term" value="P:sphingolipid biosynthetic process"/>
    <property type="evidence" value="ECO:0007669"/>
    <property type="project" value="UniProtKB-ARBA"/>
</dbReference>
<sequence length="398" mass="43236">MYDRLKPSLISELEDIQSAGLFKRERIILSPQGAEILVEGGKTVLNFCANNYLGLSSHPAVIEAAKQAIDSHGFGMSSVRFICGTQDIHKVLEQKISDFLGTEDTILYAAAFDANGGVFEPLFGPEDAIISDTLNHASIIDGVRLCKAMRFRYAHNDMADLERQLQEAVAKGAKQRIIVTDGVFSMDGTIAQLDKIVALAEKYEALVMSDECHSTGFVGKTGRGVHELTGVMGKLDIITGTLGKALGGASGGFTSGRKEIIELLRQRSRPYLFSNTLAPAIVGASNAVFDLLAASTDLRDKLEQNTLYFREQMTAAGFDIKPGIHPIVPIMLYDAALSQRMAEKLLEKGVYVIGFYYPVVPKGQARIRVQLSAAHEKAHLDKAILAFTEVGRELGVIS</sequence>
<dbReference type="GO" id="GO:0019518">
    <property type="term" value="P:L-threonine catabolic process to glycine"/>
    <property type="evidence" value="ECO:0007669"/>
    <property type="project" value="UniProtKB-UniRule"/>
</dbReference>